<keyword evidence="5" id="KW-0997">Cell inner membrane</keyword>
<proteinExistence type="inferred from homology"/>
<dbReference type="InterPro" id="IPR035906">
    <property type="entry name" value="MetI-like_sf"/>
</dbReference>
<feature type="domain" description="ABC transmembrane type-1" evidence="10">
    <location>
        <begin position="22"/>
        <end position="222"/>
    </location>
</feature>
<evidence type="ECO:0000256" key="9">
    <source>
        <dbReference type="RuleBase" id="RU363032"/>
    </source>
</evidence>
<accession>A0A6J5KD96</accession>
<dbReference type="SUPFAM" id="SSF161098">
    <property type="entry name" value="MetI-like"/>
    <property type="match status" value="1"/>
</dbReference>
<sequence length="237" mass="25074">MEYYQFMGFGNNGWGRDMLAAAGVSVAVALCGFVFGLIFGCLGAFASLSRARAFRLAASSYTTALRGIPDLLVIYLLYFGSSSVLSMVGELFGSRGFVGAPAFLTGALSLGILSGAYQTHVLRGAVLSLNKGEIEAGRACGMSSLLLFRRIVLPQAARYALPGVGNVWQLVLKESALISVIGLAELMRQAQVGSGSTNQPFSFYLTAAALYLLITFVSGQAFRIAEARGARGLRRSI</sequence>
<evidence type="ECO:0000256" key="2">
    <source>
        <dbReference type="ARBA" id="ARBA00010072"/>
    </source>
</evidence>
<dbReference type="EMBL" id="CADILN010000010">
    <property type="protein sequence ID" value="CAB4051890.1"/>
    <property type="molecule type" value="Genomic_DNA"/>
</dbReference>
<evidence type="ECO:0000259" key="10">
    <source>
        <dbReference type="PROSITE" id="PS50928"/>
    </source>
</evidence>
<dbReference type="InterPro" id="IPR010065">
    <property type="entry name" value="AA_ABC_transptr_permease_3TM"/>
</dbReference>
<evidence type="ECO:0000313" key="12">
    <source>
        <dbReference type="Proteomes" id="UP000494102"/>
    </source>
</evidence>
<dbReference type="AlphaFoldDB" id="A0A6J5KD96"/>
<protein>
    <submittedName>
        <fullName evidence="11">Octopine transport system permease protein OccQ</fullName>
    </submittedName>
</protein>
<name>A0A6J5KD96_9BURK</name>
<keyword evidence="8 9" id="KW-0472">Membrane</keyword>
<comment type="subcellular location">
    <subcellularLocation>
        <location evidence="1">Cell inner membrane</location>
        <topology evidence="1">Multi-pass membrane protein</topology>
    </subcellularLocation>
    <subcellularLocation>
        <location evidence="9">Cell membrane</location>
        <topology evidence="9">Multi-pass membrane protein</topology>
    </subcellularLocation>
</comment>
<dbReference type="NCBIfam" id="TIGR01726">
    <property type="entry name" value="HEQRo_perm_3TM"/>
    <property type="match status" value="1"/>
</dbReference>
<keyword evidence="4" id="KW-1003">Cell membrane</keyword>
<evidence type="ECO:0000256" key="1">
    <source>
        <dbReference type="ARBA" id="ARBA00004429"/>
    </source>
</evidence>
<evidence type="ECO:0000256" key="5">
    <source>
        <dbReference type="ARBA" id="ARBA00022519"/>
    </source>
</evidence>
<dbReference type="GO" id="GO:0043190">
    <property type="term" value="C:ATP-binding cassette (ABC) transporter complex"/>
    <property type="evidence" value="ECO:0007669"/>
    <property type="project" value="InterPro"/>
</dbReference>
<feature type="transmembrane region" description="Helical" evidence="9">
    <location>
        <begin position="20"/>
        <end position="46"/>
    </location>
</feature>
<evidence type="ECO:0000256" key="3">
    <source>
        <dbReference type="ARBA" id="ARBA00022448"/>
    </source>
</evidence>
<feature type="transmembrane region" description="Helical" evidence="9">
    <location>
        <begin position="201"/>
        <end position="225"/>
    </location>
</feature>
<dbReference type="GO" id="GO:0022857">
    <property type="term" value="F:transmembrane transporter activity"/>
    <property type="evidence" value="ECO:0007669"/>
    <property type="project" value="InterPro"/>
</dbReference>
<dbReference type="Proteomes" id="UP000494102">
    <property type="component" value="Unassembled WGS sequence"/>
</dbReference>
<organism evidence="11 12">
    <name type="scientific">Paraburkholderia phenoliruptrix</name>
    <dbReference type="NCBI Taxonomy" id="252970"/>
    <lineage>
        <taxon>Bacteria</taxon>
        <taxon>Pseudomonadati</taxon>
        <taxon>Pseudomonadota</taxon>
        <taxon>Betaproteobacteria</taxon>
        <taxon>Burkholderiales</taxon>
        <taxon>Burkholderiaceae</taxon>
        <taxon>Paraburkholderia</taxon>
    </lineage>
</organism>
<dbReference type="Gene3D" id="1.10.3720.10">
    <property type="entry name" value="MetI-like"/>
    <property type="match status" value="1"/>
</dbReference>
<keyword evidence="3 9" id="KW-0813">Transport</keyword>
<dbReference type="CDD" id="cd06261">
    <property type="entry name" value="TM_PBP2"/>
    <property type="match status" value="1"/>
</dbReference>
<reference evidence="11 12" key="1">
    <citation type="submission" date="2020-04" db="EMBL/GenBank/DDBJ databases">
        <authorList>
            <person name="De Canck E."/>
        </authorList>
    </citation>
    <scope>NUCLEOTIDE SEQUENCE [LARGE SCALE GENOMIC DNA]</scope>
    <source>
        <strain evidence="11 12">LMG 9964</strain>
    </source>
</reference>
<evidence type="ECO:0000256" key="7">
    <source>
        <dbReference type="ARBA" id="ARBA00022989"/>
    </source>
</evidence>
<dbReference type="InterPro" id="IPR000515">
    <property type="entry name" value="MetI-like"/>
</dbReference>
<evidence type="ECO:0000256" key="6">
    <source>
        <dbReference type="ARBA" id="ARBA00022692"/>
    </source>
</evidence>
<comment type="similarity">
    <text evidence="2">Belongs to the binding-protein-dependent transport system permease family. HisMQ subfamily.</text>
</comment>
<dbReference type="RefSeq" id="WP_015004668.1">
    <property type="nucleotide sequence ID" value="NZ_CADILN010000010.1"/>
</dbReference>
<dbReference type="PANTHER" id="PTHR30133">
    <property type="entry name" value="CATIONIC AMINO ACID TRANSPORTER, MEMBRANE COMPONENT"/>
    <property type="match status" value="1"/>
</dbReference>
<keyword evidence="7 9" id="KW-1133">Transmembrane helix</keyword>
<dbReference type="GeneID" id="27801751"/>
<keyword evidence="6 9" id="KW-0812">Transmembrane</keyword>
<evidence type="ECO:0000313" key="11">
    <source>
        <dbReference type="EMBL" id="CAB4051890.1"/>
    </source>
</evidence>
<gene>
    <name evidence="11" type="primary">occQ_2</name>
    <name evidence="11" type="ORF">LMG9964_05570</name>
</gene>
<dbReference type="PANTHER" id="PTHR30133:SF2">
    <property type="entry name" value="ARGININE ABC TRANSPORTER PERMEASE PROTEIN ARTQ"/>
    <property type="match status" value="1"/>
</dbReference>
<dbReference type="Pfam" id="PF00528">
    <property type="entry name" value="BPD_transp_1"/>
    <property type="match status" value="1"/>
</dbReference>
<evidence type="ECO:0000256" key="4">
    <source>
        <dbReference type="ARBA" id="ARBA00022475"/>
    </source>
</evidence>
<evidence type="ECO:0000256" key="8">
    <source>
        <dbReference type="ARBA" id="ARBA00023136"/>
    </source>
</evidence>
<dbReference type="InterPro" id="IPR051613">
    <property type="entry name" value="ABC_transp_permease_HisMQ"/>
</dbReference>
<dbReference type="PROSITE" id="PS50928">
    <property type="entry name" value="ABC_TM1"/>
    <property type="match status" value="1"/>
</dbReference>